<dbReference type="PANTHER" id="PTHR13799:SF13">
    <property type="entry name" value="NIF3-LIKE PROTEIN 1"/>
    <property type="match status" value="1"/>
</dbReference>
<dbReference type="EMBL" id="JAPVEB010000011">
    <property type="protein sequence ID" value="KAJ5254653.1"/>
    <property type="molecule type" value="Genomic_DNA"/>
</dbReference>
<keyword evidence="4" id="KW-1185">Reference proteome</keyword>
<dbReference type="InterPro" id="IPR036069">
    <property type="entry name" value="DUF34/NIF3_sf"/>
</dbReference>
<gene>
    <name evidence="3" type="ORF">N7505_011862</name>
</gene>
<accession>A0ABQ8W1S4</accession>
<feature type="compositionally biased region" description="Polar residues" evidence="2">
    <location>
        <begin position="248"/>
        <end position="263"/>
    </location>
</feature>
<dbReference type="InterPro" id="IPR002678">
    <property type="entry name" value="DUF34/NIF3"/>
</dbReference>
<feature type="region of interest" description="Disordered" evidence="2">
    <location>
        <begin position="248"/>
        <end position="272"/>
    </location>
</feature>
<evidence type="ECO:0000313" key="3">
    <source>
        <dbReference type="EMBL" id="KAJ5254653.1"/>
    </source>
</evidence>
<dbReference type="Gene3D" id="3.40.1390.30">
    <property type="entry name" value="NIF3 (NGG1p interacting factor 3)-like"/>
    <property type="match status" value="2"/>
</dbReference>
<sequence length="443" mass="47739">MGVALITNSEPPVRCGWCVHVCGSLSFSVAVLQGYLQVERLSMNFLRAATRRYSVMSASMISSECSPFTNAVVSSMRKLYFTPHSFPKLPALYGALFNLVYAVTRKHWQTRASIIQDVMLLEAPFDKSRIQKNSVLLTIDLTTAVADEAIKNRNSIIVAYHPIIFRGLKSLTFADTQQRSLLRLAQHGISVYSPHTAVDTVPGGMADWLCDVVTGNFNPAQTPNTTLKSCTSSMYSAPTYPDSPIPTVQAQTSGPAHTRSTIHPSPPASIPEGFESAGAGRLVTFAENQPLTTLIDNIARGIGLPGGIPIAVPQGKSVDDISIRTVGMCPGSGSGVLLKGDGELPDLLLTGEMSHHEALAATERGSVVISLSHTNSERGYLRSVMQPKLLDEVTKQWEQSVSLEAGNDEIGVIRTLAKDQGAVEVSVSDADRDPYGIMIWRGN</sequence>
<proteinExistence type="inferred from homology"/>
<organism evidence="3 4">
    <name type="scientific">Penicillium chrysogenum</name>
    <name type="common">Penicillium notatum</name>
    <dbReference type="NCBI Taxonomy" id="5076"/>
    <lineage>
        <taxon>Eukaryota</taxon>
        <taxon>Fungi</taxon>
        <taxon>Dikarya</taxon>
        <taxon>Ascomycota</taxon>
        <taxon>Pezizomycotina</taxon>
        <taxon>Eurotiomycetes</taxon>
        <taxon>Eurotiomycetidae</taxon>
        <taxon>Eurotiales</taxon>
        <taxon>Aspergillaceae</taxon>
        <taxon>Penicillium</taxon>
        <taxon>Penicillium chrysogenum species complex</taxon>
    </lineage>
</organism>
<name>A0ABQ8W1S4_PENCH</name>
<dbReference type="Pfam" id="PF01784">
    <property type="entry name" value="DUF34_NIF3"/>
    <property type="match status" value="1"/>
</dbReference>
<evidence type="ECO:0000313" key="4">
    <source>
        <dbReference type="Proteomes" id="UP001220256"/>
    </source>
</evidence>
<dbReference type="PANTHER" id="PTHR13799">
    <property type="entry name" value="NGG1 INTERACTING FACTOR 3"/>
    <property type="match status" value="1"/>
</dbReference>
<comment type="caution">
    <text evidence="3">The sequence shown here is derived from an EMBL/GenBank/DDBJ whole genome shotgun (WGS) entry which is preliminary data.</text>
</comment>
<dbReference type="SUPFAM" id="SSF102705">
    <property type="entry name" value="NIF3 (NGG1p interacting factor 3)-like"/>
    <property type="match status" value="1"/>
</dbReference>
<evidence type="ECO:0000256" key="1">
    <source>
        <dbReference type="ARBA" id="ARBA00006964"/>
    </source>
</evidence>
<dbReference type="Proteomes" id="UP001220256">
    <property type="component" value="Unassembled WGS sequence"/>
</dbReference>
<comment type="similarity">
    <text evidence="1">Belongs to the GTP cyclohydrolase I type 2/NIF3 family.</text>
</comment>
<reference evidence="3 4" key="1">
    <citation type="journal article" date="2023" name="IMA Fungus">
        <title>Comparative genomic study of the Penicillium genus elucidates a diverse pangenome and 15 lateral gene transfer events.</title>
        <authorList>
            <person name="Petersen C."/>
            <person name="Sorensen T."/>
            <person name="Nielsen M.R."/>
            <person name="Sondergaard T.E."/>
            <person name="Sorensen J.L."/>
            <person name="Fitzpatrick D.A."/>
            <person name="Frisvad J.C."/>
            <person name="Nielsen K.L."/>
        </authorList>
    </citation>
    <scope>NUCLEOTIDE SEQUENCE [LARGE SCALE GENOMIC DNA]</scope>
    <source>
        <strain evidence="3 4">IBT 3361</strain>
    </source>
</reference>
<evidence type="ECO:0008006" key="5">
    <source>
        <dbReference type="Google" id="ProtNLM"/>
    </source>
</evidence>
<protein>
    <recommendedName>
        <fullName evidence="5">Protein NIF3-like protein</fullName>
    </recommendedName>
</protein>
<evidence type="ECO:0000256" key="2">
    <source>
        <dbReference type="SAM" id="MobiDB-lite"/>
    </source>
</evidence>